<dbReference type="SUPFAM" id="SSF53335">
    <property type="entry name" value="S-adenosyl-L-methionine-dependent methyltransferases"/>
    <property type="match status" value="1"/>
</dbReference>
<name>A0A1F4WH87_UNCKA</name>
<evidence type="ECO:0000313" key="3">
    <source>
        <dbReference type="EMBL" id="OGC68708.1"/>
    </source>
</evidence>
<evidence type="ECO:0000313" key="4">
    <source>
        <dbReference type="Proteomes" id="UP000179113"/>
    </source>
</evidence>
<evidence type="ECO:0000256" key="1">
    <source>
        <dbReference type="ARBA" id="ARBA00022603"/>
    </source>
</evidence>
<dbReference type="GO" id="GO:0031167">
    <property type="term" value="P:rRNA methylation"/>
    <property type="evidence" value="ECO:0007669"/>
    <property type="project" value="InterPro"/>
</dbReference>
<dbReference type="Gene3D" id="3.40.50.150">
    <property type="entry name" value="Vaccinia Virus protein VP39"/>
    <property type="match status" value="1"/>
</dbReference>
<dbReference type="PANTHER" id="PTHR43542">
    <property type="entry name" value="METHYLTRANSFERASE"/>
    <property type="match status" value="1"/>
</dbReference>
<dbReference type="GO" id="GO:0008168">
    <property type="term" value="F:methyltransferase activity"/>
    <property type="evidence" value="ECO:0007669"/>
    <property type="project" value="UniProtKB-KW"/>
</dbReference>
<dbReference type="InterPro" id="IPR029063">
    <property type="entry name" value="SAM-dependent_MTases_sf"/>
</dbReference>
<dbReference type="EMBL" id="MEWA01000033">
    <property type="protein sequence ID" value="OGC68708.1"/>
    <property type="molecule type" value="Genomic_DNA"/>
</dbReference>
<proteinExistence type="predicted"/>
<accession>A0A1F4WH87</accession>
<keyword evidence="1" id="KW-0489">Methyltransferase</keyword>
<dbReference type="AlphaFoldDB" id="A0A1F4WH87"/>
<reference evidence="3 4" key="1">
    <citation type="journal article" date="2016" name="Nat. Commun.">
        <title>Thousands of microbial genomes shed light on interconnected biogeochemical processes in an aquifer system.</title>
        <authorList>
            <person name="Anantharaman K."/>
            <person name="Brown C.T."/>
            <person name="Hug L.A."/>
            <person name="Sharon I."/>
            <person name="Castelle C.J."/>
            <person name="Probst A.J."/>
            <person name="Thomas B.C."/>
            <person name="Singh A."/>
            <person name="Wilkins M.J."/>
            <person name="Karaoz U."/>
            <person name="Brodie E.L."/>
            <person name="Williams K.H."/>
            <person name="Hubbard S.S."/>
            <person name="Banfield J.F."/>
        </authorList>
    </citation>
    <scope>NUCLEOTIDE SEQUENCE [LARGE SCALE GENOMIC DNA]</scope>
</reference>
<feature type="non-terminal residue" evidence="3">
    <location>
        <position position="127"/>
    </location>
</feature>
<evidence type="ECO:0000256" key="2">
    <source>
        <dbReference type="ARBA" id="ARBA00022679"/>
    </source>
</evidence>
<gene>
    <name evidence="3" type="ORF">A2415_02020</name>
</gene>
<dbReference type="Pfam" id="PF03602">
    <property type="entry name" value="Cons_hypoth95"/>
    <property type="match status" value="1"/>
</dbReference>
<keyword evidence="2" id="KW-0808">Transferase</keyword>
<dbReference type="PANTHER" id="PTHR43542:SF1">
    <property type="entry name" value="METHYLTRANSFERASE"/>
    <property type="match status" value="1"/>
</dbReference>
<dbReference type="InterPro" id="IPR004398">
    <property type="entry name" value="RNA_MeTrfase_RsmD"/>
</dbReference>
<dbReference type="CDD" id="cd02440">
    <property type="entry name" value="AdoMet_MTases"/>
    <property type="match status" value="1"/>
</dbReference>
<evidence type="ECO:0008006" key="5">
    <source>
        <dbReference type="Google" id="ProtNLM"/>
    </source>
</evidence>
<organism evidence="3 4">
    <name type="scientific">candidate division WWE3 bacterium RIFOXYC1_FULL_39_7</name>
    <dbReference type="NCBI Taxonomy" id="1802643"/>
    <lineage>
        <taxon>Bacteria</taxon>
        <taxon>Katanobacteria</taxon>
    </lineage>
</organism>
<dbReference type="Proteomes" id="UP000179113">
    <property type="component" value="Unassembled WGS sequence"/>
</dbReference>
<sequence>MLRVTTGTAKNKKLEIPEIEGFRAVQEKAKQAVFSILEDRIEGAACLDLFAGSGNLGIEALSRGAESCDFVDENPTSVEIIVKNLTNTGLLEHAEVFRRSVVKYVVNTDRTYDVVFADPFYHDTALV</sequence>
<comment type="caution">
    <text evidence="3">The sequence shown here is derived from an EMBL/GenBank/DDBJ whole genome shotgun (WGS) entry which is preliminary data.</text>
</comment>
<protein>
    <recommendedName>
        <fullName evidence="5">16S rRNA (Guanine(966)-N(2))-methyltransferase RsmD</fullName>
    </recommendedName>
</protein>